<name>A0ACD4NWM2_9HYPH</name>
<sequence>MRKRAEFLAARGGKRLQGPHFLVEARDRGDGEAPRFGLTVTKKIGNAVVRNRIRRRLREAIRTGAADGMAEGYDYVVVARRDLLDLPFETIRAELARRFSRVRARADGDSAPDTRPKDRARAV</sequence>
<organism evidence="1 2">
    <name type="scientific">Antarcticirhabdus aurantiaca</name>
    <dbReference type="NCBI Taxonomy" id="2606717"/>
    <lineage>
        <taxon>Bacteria</taxon>
        <taxon>Pseudomonadati</taxon>
        <taxon>Pseudomonadota</taxon>
        <taxon>Alphaproteobacteria</taxon>
        <taxon>Hyphomicrobiales</taxon>
        <taxon>Aurantimonadaceae</taxon>
        <taxon>Antarcticirhabdus</taxon>
    </lineage>
</organism>
<evidence type="ECO:0000313" key="1">
    <source>
        <dbReference type="EMBL" id="WAJ31307.1"/>
    </source>
</evidence>
<accession>A0ACD4NWM2</accession>
<keyword evidence="2" id="KW-1185">Reference proteome</keyword>
<dbReference type="EMBL" id="CP113520">
    <property type="protein sequence ID" value="WAJ31307.1"/>
    <property type="molecule type" value="Genomic_DNA"/>
</dbReference>
<protein>
    <submittedName>
        <fullName evidence="1">Ribonuclease P protein component</fullName>
        <ecNumber evidence="1">3.1.26.5</ecNumber>
    </submittedName>
</protein>
<keyword evidence="1" id="KW-0378">Hydrolase</keyword>
<dbReference type="EC" id="3.1.26.5" evidence="1"/>
<evidence type="ECO:0000313" key="2">
    <source>
        <dbReference type="Proteomes" id="UP001163223"/>
    </source>
</evidence>
<reference evidence="1" key="1">
    <citation type="submission" date="2022-11" db="EMBL/GenBank/DDBJ databases">
        <title>beta-Carotene-producing bacterium, Jeongeuplla avenae sp. nov., alleviates the salt stress of Arabidopsis seedlings.</title>
        <authorList>
            <person name="Jiang L."/>
            <person name="Lee J."/>
        </authorList>
    </citation>
    <scope>NUCLEOTIDE SEQUENCE</scope>
    <source>
        <strain evidence="1">DY_R2A_6</strain>
    </source>
</reference>
<dbReference type="Proteomes" id="UP001163223">
    <property type="component" value="Chromosome"/>
</dbReference>
<proteinExistence type="predicted"/>
<gene>
    <name evidence="1" type="primary">rnpA</name>
    <name evidence="1" type="ORF">OXU80_00730</name>
</gene>